<gene>
    <name evidence="1" type="ORF">ACFQZM_31730</name>
</gene>
<comment type="caution">
    <text evidence="1">The sequence shown here is derived from an EMBL/GenBank/DDBJ whole genome shotgun (WGS) entry which is preliminary data.</text>
</comment>
<dbReference type="EMBL" id="JBHTGP010000016">
    <property type="protein sequence ID" value="MFD0689099.1"/>
    <property type="molecule type" value="Genomic_DNA"/>
</dbReference>
<name>A0ABW2XSL9_9ACTN</name>
<proteinExistence type="predicted"/>
<dbReference type="RefSeq" id="WP_131762271.1">
    <property type="nucleotide sequence ID" value="NZ_CAACUY010000220.1"/>
</dbReference>
<sequence>MGRVLDGVVLSAIGQVNRLMFGLSRGRVVLVRFDGVPGLLLTVRTLAEPLGKTVSVACLPDGDLYLVLAHPLEAAEIIALLDASTGVEAARGPDETAVPADIDALTSPAERAVAMRRVLSRTSMETRVEVRRLALTPVAQLRLHRPFRETSHSEHAVSVVMQDAGPTPGPC</sequence>
<evidence type="ECO:0000313" key="2">
    <source>
        <dbReference type="Proteomes" id="UP001597063"/>
    </source>
</evidence>
<reference evidence="2" key="1">
    <citation type="journal article" date="2019" name="Int. J. Syst. Evol. Microbiol.">
        <title>The Global Catalogue of Microorganisms (GCM) 10K type strain sequencing project: providing services to taxonomists for standard genome sequencing and annotation.</title>
        <authorList>
            <consortium name="The Broad Institute Genomics Platform"/>
            <consortium name="The Broad Institute Genome Sequencing Center for Infectious Disease"/>
            <person name="Wu L."/>
            <person name="Ma J."/>
        </authorList>
    </citation>
    <scope>NUCLEOTIDE SEQUENCE [LARGE SCALE GENOMIC DNA]</scope>
    <source>
        <strain evidence="2">JCM 9371</strain>
    </source>
</reference>
<protein>
    <submittedName>
        <fullName evidence="1">Uncharacterized protein</fullName>
    </submittedName>
</protein>
<dbReference type="Proteomes" id="UP001597063">
    <property type="component" value="Unassembled WGS sequence"/>
</dbReference>
<accession>A0ABW2XSL9</accession>
<evidence type="ECO:0000313" key="1">
    <source>
        <dbReference type="EMBL" id="MFD0689099.1"/>
    </source>
</evidence>
<organism evidence="1 2">
    <name type="scientific">Actinomadura fibrosa</name>
    <dbReference type="NCBI Taxonomy" id="111802"/>
    <lineage>
        <taxon>Bacteria</taxon>
        <taxon>Bacillati</taxon>
        <taxon>Actinomycetota</taxon>
        <taxon>Actinomycetes</taxon>
        <taxon>Streptosporangiales</taxon>
        <taxon>Thermomonosporaceae</taxon>
        <taxon>Actinomadura</taxon>
    </lineage>
</organism>
<keyword evidence="2" id="KW-1185">Reference proteome</keyword>